<evidence type="ECO:0000313" key="6">
    <source>
        <dbReference type="Proteomes" id="UP000663832"/>
    </source>
</evidence>
<accession>A0A814G7F1</accession>
<protein>
    <recommendedName>
        <fullName evidence="7">NHL repeat containing protein</fullName>
    </recommendedName>
</protein>
<evidence type="ECO:0000313" key="5">
    <source>
        <dbReference type="EMBL" id="CAF0992295.1"/>
    </source>
</evidence>
<gene>
    <name evidence="5" type="ORF">QVE165_LOCUS14464</name>
</gene>
<dbReference type="GO" id="GO:0005576">
    <property type="term" value="C:extracellular region"/>
    <property type="evidence" value="ECO:0007669"/>
    <property type="project" value="TreeGrafter"/>
</dbReference>
<dbReference type="Gene3D" id="2.120.10.30">
    <property type="entry name" value="TolB, C-terminal domain"/>
    <property type="match status" value="3"/>
</dbReference>
<keyword evidence="2" id="KW-0677">Repeat</keyword>
<keyword evidence="6" id="KW-1185">Reference proteome</keyword>
<organism evidence="5 6">
    <name type="scientific">Adineta steineri</name>
    <dbReference type="NCBI Taxonomy" id="433720"/>
    <lineage>
        <taxon>Eukaryota</taxon>
        <taxon>Metazoa</taxon>
        <taxon>Spiralia</taxon>
        <taxon>Gnathifera</taxon>
        <taxon>Rotifera</taxon>
        <taxon>Eurotatoria</taxon>
        <taxon>Bdelloidea</taxon>
        <taxon>Adinetida</taxon>
        <taxon>Adinetidae</taxon>
        <taxon>Adineta</taxon>
    </lineage>
</organism>
<dbReference type="SUPFAM" id="SSF101898">
    <property type="entry name" value="NHL repeat"/>
    <property type="match status" value="1"/>
</dbReference>
<dbReference type="Proteomes" id="UP000663832">
    <property type="component" value="Unassembled WGS sequence"/>
</dbReference>
<evidence type="ECO:0000256" key="4">
    <source>
        <dbReference type="PROSITE-ProRule" id="PRU00504"/>
    </source>
</evidence>
<keyword evidence="1" id="KW-0732">Signal</keyword>
<evidence type="ECO:0000256" key="1">
    <source>
        <dbReference type="ARBA" id="ARBA00022729"/>
    </source>
</evidence>
<dbReference type="InterPro" id="IPR001258">
    <property type="entry name" value="NHL_repeat"/>
</dbReference>
<dbReference type="PANTHER" id="PTHR10680:SF14">
    <property type="entry name" value="PEPTIDYL-GLYCINE ALPHA-AMIDATING MONOOXYGENASE"/>
    <property type="match status" value="1"/>
</dbReference>
<dbReference type="OrthoDB" id="9980233at2759"/>
<keyword evidence="3" id="KW-0325">Glycoprotein</keyword>
<feature type="repeat" description="NHL" evidence="4">
    <location>
        <begin position="256"/>
        <end position="293"/>
    </location>
</feature>
<evidence type="ECO:0000256" key="3">
    <source>
        <dbReference type="ARBA" id="ARBA00023180"/>
    </source>
</evidence>
<dbReference type="EMBL" id="CAJNOM010000076">
    <property type="protein sequence ID" value="CAF0992295.1"/>
    <property type="molecule type" value="Genomic_DNA"/>
</dbReference>
<dbReference type="AlphaFoldDB" id="A0A814G7F1"/>
<evidence type="ECO:0008006" key="7">
    <source>
        <dbReference type="Google" id="ProtNLM"/>
    </source>
</evidence>
<evidence type="ECO:0000256" key="2">
    <source>
        <dbReference type="ARBA" id="ARBA00022737"/>
    </source>
</evidence>
<dbReference type="InterPro" id="IPR011042">
    <property type="entry name" value="6-blade_b-propeller_TolB-like"/>
</dbReference>
<dbReference type="PROSITE" id="PS51125">
    <property type="entry name" value="NHL"/>
    <property type="match status" value="1"/>
</dbReference>
<comment type="caution">
    <text evidence="5">The sequence shown here is derived from an EMBL/GenBank/DDBJ whole genome shotgun (WGS) entry which is preliminary data.</text>
</comment>
<dbReference type="Pfam" id="PF01436">
    <property type="entry name" value="NHL"/>
    <property type="match status" value="1"/>
</dbReference>
<reference evidence="5" key="1">
    <citation type="submission" date="2021-02" db="EMBL/GenBank/DDBJ databases">
        <authorList>
            <person name="Nowell W R."/>
        </authorList>
    </citation>
    <scope>NUCLEOTIDE SEQUENCE</scope>
</reference>
<sequence length="295" mass="33079">MNDSVIVAGSGKPGYLLKDLNHPRGFYIDGRDQSIFIADMNNHRIVKWKLNAMEGELVAGGHGSGDDMDQLYHPTDVILDKNKNFLIICDSSNARVVRWSLYNDKNQEVMISNVNCYGLAMDNNGDLYVSDEEKHEVKRWKQGEINGIIVAGGNGRGNKVNQLNSPCHIFVDNDYSVYIADFNNNRVMKWIKDATEGIVIAGGGDQTNKPYPLFRPWGVIVDHVGNIYVSDSEYNRIVRWLPDAIVDCIVVGGNGFGSGIHQMTVPTDLSFDRQGNLYVADTNNHRLQRFDINIK</sequence>
<dbReference type="CDD" id="cd05819">
    <property type="entry name" value="NHL"/>
    <property type="match status" value="1"/>
</dbReference>
<proteinExistence type="predicted"/>
<name>A0A814G7F1_9BILA</name>
<dbReference type="PANTHER" id="PTHR10680">
    <property type="entry name" value="PEPTIDYL-GLYCINE ALPHA-AMIDATING MONOOXYGENASE"/>
    <property type="match status" value="1"/>
</dbReference>